<gene>
    <name evidence="8" type="ORF">ACFSQW_21800</name>
</gene>
<feature type="domain" description="Multidrug resistance protein MdtA-like alpha-helical hairpin" evidence="4">
    <location>
        <begin position="109"/>
        <end position="176"/>
    </location>
</feature>
<dbReference type="EMBL" id="JBHULD010000025">
    <property type="protein sequence ID" value="MFD2557040.1"/>
    <property type="molecule type" value="Genomic_DNA"/>
</dbReference>
<dbReference type="Pfam" id="PF25967">
    <property type="entry name" value="RND-MFP_C"/>
    <property type="match status" value="1"/>
</dbReference>
<reference evidence="9" key="1">
    <citation type="journal article" date="2019" name="Int. J. Syst. Evol. Microbiol.">
        <title>The Global Catalogue of Microorganisms (GCM) 10K type strain sequencing project: providing services to taxonomists for standard genome sequencing and annotation.</title>
        <authorList>
            <consortium name="The Broad Institute Genomics Platform"/>
            <consortium name="The Broad Institute Genome Sequencing Center for Infectious Disease"/>
            <person name="Wu L."/>
            <person name="Ma J."/>
        </authorList>
    </citation>
    <scope>NUCLEOTIDE SEQUENCE [LARGE SCALE GENOMIC DNA]</scope>
    <source>
        <strain evidence="9">KCTC 52298</strain>
    </source>
</reference>
<dbReference type="InterPro" id="IPR058627">
    <property type="entry name" value="MdtA-like_C"/>
</dbReference>
<evidence type="ECO:0000313" key="9">
    <source>
        <dbReference type="Proteomes" id="UP001597440"/>
    </source>
</evidence>
<comment type="subcellular location">
    <subcellularLocation>
        <location evidence="1">Cell envelope</location>
    </subcellularLocation>
</comment>
<dbReference type="RefSeq" id="WP_210354582.1">
    <property type="nucleotide sequence ID" value="NZ_JAEQMU010000002.1"/>
</dbReference>
<dbReference type="Gene3D" id="2.40.420.20">
    <property type="match status" value="1"/>
</dbReference>
<dbReference type="InterPro" id="IPR058626">
    <property type="entry name" value="MdtA-like_b-barrel"/>
</dbReference>
<accession>A0ABW5L8X8</accession>
<keyword evidence="9" id="KW-1185">Reference proteome</keyword>
<dbReference type="InterPro" id="IPR058624">
    <property type="entry name" value="MdtA-like_HH"/>
</dbReference>
<sequence>MNRNQLLSALLIGSGLLWQSCGGSKDNKPKGGAPGQQAEMAMPVSTAIVGKEIVSGLKSYPASVVPLQETEIRAEVTGYITNIFVADGAFVSKGQPLYEIDRVRYQAAVDQAKANLEIAKANLDRVQKDLQRYQTLAEKDAIAKQTLDYATTDVNNQRAQVQAAEAALTTARTNLQRSTIVAPFSGNIGISQVRNGALVNAGTTLLNTVSSTNPIAVEFQINEKEIPEFTKLQSGNASTQIYASMPDGSRYEESGRIVTIDRAVDSQTGTLKVRASFANGANALRAGMNTTLNVESTSTQEEMVIPYKAVFEQLGVFNVYTVNDSSKVELKQIVLGHKLADKVVVTSGLEAGQKIVVDGAASLRPGAKVAENNAENKQK</sequence>
<dbReference type="Pfam" id="PF25944">
    <property type="entry name" value="Beta-barrel_RND"/>
    <property type="match status" value="1"/>
</dbReference>
<comment type="caution">
    <text evidence="8">The sequence shown here is derived from an EMBL/GenBank/DDBJ whole genome shotgun (WGS) entry which is preliminary data.</text>
</comment>
<dbReference type="Gene3D" id="2.40.30.170">
    <property type="match status" value="1"/>
</dbReference>
<dbReference type="InterPro" id="IPR058625">
    <property type="entry name" value="MdtA-like_BSH"/>
</dbReference>
<feature type="domain" description="Multidrug resistance protein MdtA-like beta-barrel" evidence="6">
    <location>
        <begin position="214"/>
        <end position="295"/>
    </location>
</feature>
<dbReference type="NCBIfam" id="TIGR01730">
    <property type="entry name" value="RND_mfp"/>
    <property type="match status" value="1"/>
</dbReference>
<dbReference type="InterPro" id="IPR006143">
    <property type="entry name" value="RND_pump_MFP"/>
</dbReference>
<feature type="domain" description="Multidrug resistance protein MdtA-like C-terminal permuted SH3" evidence="7">
    <location>
        <begin position="304"/>
        <end position="360"/>
    </location>
</feature>
<comment type="similarity">
    <text evidence="2">Belongs to the membrane fusion protein (MFP) (TC 8.A.1) family.</text>
</comment>
<organism evidence="8 9">
    <name type="scientific">Sphingobacterium tabacisoli</name>
    <dbReference type="NCBI Taxonomy" id="2044855"/>
    <lineage>
        <taxon>Bacteria</taxon>
        <taxon>Pseudomonadati</taxon>
        <taxon>Bacteroidota</taxon>
        <taxon>Sphingobacteriia</taxon>
        <taxon>Sphingobacteriales</taxon>
        <taxon>Sphingobacteriaceae</taxon>
        <taxon>Sphingobacterium</taxon>
    </lineage>
</organism>
<dbReference type="Gene3D" id="1.10.287.470">
    <property type="entry name" value="Helix hairpin bin"/>
    <property type="match status" value="1"/>
</dbReference>
<feature type="coiled-coil region" evidence="3">
    <location>
        <begin position="102"/>
        <end position="174"/>
    </location>
</feature>
<evidence type="ECO:0000259" key="6">
    <source>
        <dbReference type="Pfam" id="PF25944"/>
    </source>
</evidence>
<keyword evidence="3" id="KW-0175">Coiled coil</keyword>
<feature type="domain" description="Multidrug resistance protein MdtA-like barrel-sandwich hybrid" evidence="5">
    <location>
        <begin position="70"/>
        <end position="208"/>
    </location>
</feature>
<evidence type="ECO:0000259" key="4">
    <source>
        <dbReference type="Pfam" id="PF25876"/>
    </source>
</evidence>
<dbReference type="Proteomes" id="UP001597440">
    <property type="component" value="Unassembled WGS sequence"/>
</dbReference>
<evidence type="ECO:0000259" key="7">
    <source>
        <dbReference type="Pfam" id="PF25967"/>
    </source>
</evidence>
<evidence type="ECO:0000256" key="1">
    <source>
        <dbReference type="ARBA" id="ARBA00004196"/>
    </source>
</evidence>
<dbReference type="PROSITE" id="PS51257">
    <property type="entry name" value="PROKAR_LIPOPROTEIN"/>
    <property type="match status" value="1"/>
</dbReference>
<evidence type="ECO:0000256" key="3">
    <source>
        <dbReference type="SAM" id="Coils"/>
    </source>
</evidence>
<dbReference type="Gene3D" id="2.40.50.100">
    <property type="match status" value="1"/>
</dbReference>
<dbReference type="SUPFAM" id="SSF111369">
    <property type="entry name" value="HlyD-like secretion proteins"/>
    <property type="match status" value="1"/>
</dbReference>
<dbReference type="Pfam" id="PF25876">
    <property type="entry name" value="HH_MFP_RND"/>
    <property type="match status" value="1"/>
</dbReference>
<dbReference type="Pfam" id="PF25917">
    <property type="entry name" value="BSH_RND"/>
    <property type="match status" value="1"/>
</dbReference>
<proteinExistence type="inferred from homology"/>
<name>A0ABW5L8X8_9SPHI</name>
<evidence type="ECO:0000259" key="5">
    <source>
        <dbReference type="Pfam" id="PF25917"/>
    </source>
</evidence>
<evidence type="ECO:0000313" key="8">
    <source>
        <dbReference type="EMBL" id="MFD2557040.1"/>
    </source>
</evidence>
<protein>
    <submittedName>
        <fullName evidence="8">Efflux RND transporter periplasmic adaptor subunit</fullName>
    </submittedName>
</protein>
<evidence type="ECO:0000256" key="2">
    <source>
        <dbReference type="ARBA" id="ARBA00009477"/>
    </source>
</evidence>
<dbReference type="PANTHER" id="PTHR30158">
    <property type="entry name" value="ACRA/E-RELATED COMPONENT OF DRUG EFFLUX TRANSPORTER"/>
    <property type="match status" value="1"/>
</dbReference>